<evidence type="ECO:0000259" key="1">
    <source>
        <dbReference type="PROSITE" id="PS50191"/>
    </source>
</evidence>
<protein>
    <submittedName>
        <fullName evidence="3">SEC14-like protein 2</fullName>
    </submittedName>
</protein>
<dbReference type="PROSITE" id="PS50866">
    <property type="entry name" value="GOLD"/>
    <property type="match status" value="1"/>
</dbReference>
<dbReference type="InterPro" id="IPR051064">
    <property type="entry name" value="SEC14/CRAL-TRIO_domain"/>
</dbReference>
<dbReference type="Gene3D" id="2.60.120.680">
    <property type="entry name" value="GOLD domain"/>
    <property type="match status" value="1"/>
</dbReference>
<dbReference type="EMBL" id="JAIZAY010000004">
    <property type="protein sequence ID" value="KAJ8042971.1"/>
    <property type="molecule type" value="Genomic_DNA"/>
</dbReference>
<sequence length="397" mass="45999">MSGRVGDLSKEQAEKLAQFRENLKDILQEKHTDHYLLRFLRARNFNLKKSEEMIRKCIDWRIKNKMSTFIQDNPLPEAIDKYWPRGQSGVDKEGNLIEITNIGSVDPRGVIYSLKSSEREKVFIYLIEIMYYNAKKNSEKQGRYIEGLTIILDVDGLGPSILWKPFISLFNEMMVVMEQYYPETVKRVFITRPPAMFPLAYSLVKPFLHEDTKKKVKVLKSSSNWQATLLKYIDADQLPKHWGGTMVDPDGDPRCPSKLVLGGKVPESYYMKDQLFEEETLTKIVINSGGTKLLKYEVRVPESAVRYVFKTDEGDITFSIYKRKKSGDEKEWLMEEKSVNCHIIPVDGEIEAKELGFYVFCFENTSKMKSKTLSYQIDVVEPDEESLEKLAEGDNEK</sequence>
<dbReference type="PANTHER" id="PTHR23324:SF83">
    <property type="entry name" value="SEC14-LIKE PROTEIN 2"/>
    <property type="match status" value="1"/>
</dbReference>
<feature type="domain" description="CRAL-TRIO" evidence="1">
    <location>
        <begin position="75"/>
        <end position="250"/>
    </location>
</feature>
<dbReference type="PROSITE" id="PS50191">
    <property type="entry name" value="CRAL_TRIO"/>
    <property type="match status" value="1"/>
</dbReference>
<accession>A0A9Q1CCS9</accession>
<proteinExistence type="predicted"/>
<evidence type="ECO:0000313" key="4">
    <source>
        <dbReference type="Proteomes" id="UP001152320"/>
    </source>
</evidence>
<dbReference type="SMART" id="SM01100">
    <property type="entry name" value="CRAL_TRIO_N"/>
    <property type="match status" value="1"/>
</dbReference>
<dbReference type="GO" id="GO:0005737">
    <property type="term" value="C:cytoplasm"/>
    <property type="evidence" value="ECO:0007669"/>
    <property type="project" value="TreeGrafter"/>
</dbReference>
<dbReference type="CDD" id="cd00170">
    <property type="entry name" value="SEC14"/>
    <property type="match status" value="1"/>
</dbReference>
<dbReference type="PRINTS" id="PR00180">
    <property type="entry name" value="CRETINALDHBP"/>
</dbReference>
<dbReference type="SMART" id="SM00516">
    <property type="entry name" value="SEC14"/>
    <property type="match status" value="1"/>
</dbReference>
<dbReference type="OrthoDB" id="1434354at2759"/>
<dbReference type="Proteomes" id="UP001152320">
    <property type="component" value="Chromosome 4"/>
</dbReference>
<dbReference type="Gene3D" id="3.40.525.10">
    <property type="entry name" value="CRAL-TRIO lipid binding domain"/>
    <property type="match status" value="1"/>
</dbReference>
<dbReference type="SUPFAM" id="SSF101576">
    <property type="entry name" value="Supernatant protein factor (SPF), C-terminal domain"/>
    <property type="match status" value="1"/>
</dbReference>
<feature type="domain" description="GOLD" evidence="2">
    <location>
        <begin position="278"/>
        <end position="379"/>
    </location>
</feature>
<dbReference type="InterPro" id="IPR011074">
    <property type="entry name" value="CRAL/TRIO_N_dom"/>
</dbReference>
<dbReference type="InterPro" id="IPR001251">
    <property type="entry name" value="CRAL-TRIO_dom"/>
</dbReference>
<evidence type="ECO:0000259" key="2">
    <source>
        <dbReference type="PROSITE" id="PS50866"/>
    </source>
</evidence>
<dbReference type="InterPro" id="IPR036598">
    <property type="entry name" value="GOLD_dom_sf"/>
</dbReference>
<organism evidence="3 4">
    <name type="scientific">Holothuria leucospilota</name>
    <name type="common">Black long sea cucumber</name>
    <name type="synonym">Mertensiothuria leucospilota</name>
    <dbReference type="NCBI Taxonomy" id="206669"/>
    <lineage>
        <taxon>Eukaryota</taxon>
        <taxon>Metazoa</taxon>
        <taxon>Echinodermata</taxon>
        <taxon>Eleutherozoa</taxon>
        <taxon>Echinozoa</taxon>
        <taxon>Holothuroidea</taxon>
        <taxon>Aspidochirotacea</taxon>
        <taxon>Aspidochirotida</taxon>
        <taxon>Holothuriidae</taxon>
        <taxon>Holothuria</taxon>
    </lineage>
</organism>
<dbReference type="AlphaFoldDB" id="A0A9Q1CCS9"/>
<dbReference type="PANTHER" id="PTHR23324">
    <property type="entry name" value="SEC14 RELATED PROTEIN"/>
    <property type="match status" value="1"/>
</dbReference>
<evidence type="ECO:0000313" key="3">
    <source>
        <dbReference type="EMBL" id="KAJ8042971.1"/>
    </source>
</evidence>
<dbReference type="SUPFAM" id="SSF52087">
    <property type="entry name" value="CRAL/TRIO domain"/>
    <property type="match status" value="1"/>
</dbReference>
<dbReference type="Pfam" id="PF00650">
    <property type="entry name" value="CRAL_TRIO"/>
    <property type="match status" value="1"/>
</dbReference>
<dbReference type="SUPFAM" id="SSF46938">
    <property type="entry name" value="CRAL/TRIO N-terminal domain"/>
    <property type="match status" value="1"/>
</dbReference>
<keyword evidence="4" id="KW-1185">Reference proteome</keyword>
<name>A0A9Q1CCS9_HOLLE</name>
<gene>
    <name evidence="3" type="ORF">HOLleu_09871</name>
</gene>
<comment type="caution">
    <text evidence="3">The sequence shown here is derived from an EMBL/GenBank/DDBJ whole genome shotgun (WGS) entry which is preliminary data.</text>
</comment>
<reference evidence="3" key="1">
    <citation type="submission" date="2021-10" db="EMBL/GenBank/DDBJ databases">
        <title>Tropical sea cucumber genome reveals ecological adaptation and Cuvierian tubules defense mechanism.</title>
        <authorList>
            <person name="Chen T."/>
        </authorList>
    </citation>
    <scope>NUCLEOTIDE SEQUENCE</scope>
    <source>
        <strain evidence="3">Nanhai2018</strain>
        <tissue evidence="3">Muscle</tissue>
    </source>
</reference>
<dbReference type="InterPro" id="IPR036865">
    <property type="entry name" value="CRAL-TRIO_dom_sf"/>
</dbReference>
<dbReference type="Pfam" id="PF03765">
    <property type="entry name" value="CRAL_TRIO_N"/>
    <property type="match status" value="1"/>
</dbReference>
<dbReference type="InterPro" id="IPR036273">
    <property type="entry name" value="CRAL/TRIO_N_dom_sf"/>
</dbReference>
<dbReference type="InterPro" id="IPR009038">
    <property type="entry name" value="GOLD_dom"/>
</dbReference>